<protein>
    <submittedName>
        <fullName evidence="1">Uncharacterized protein</fullName>
    </submittedName>
</protein>
<sequence length="171" mass="19040">MTRVVVVGPSCSGKTTELKKHPVYHGTKFPFYRFGSTLFVETDDIKAGLSDAEKEPRYAQLDADLPPNVVFVTSTLKQVFRGWVAIAVLPPLEEFKRYRAARAQDPQGFQPKHSPEEEHAWYAAKFEGFSVYPTAASAYRAASQLLSETVGAPDTGMLTSTLARRRGHQVY</sequence>
<name>A0A2V0RHW1_9ZZZZ</name>
<dbReference type="EMBL" id="BDQA01000684">
    <property type="protein sequence ID" value="GBH22138.1"/>
    <property type="molecule type" value="Genomic_RNA"/>
</dbReference>
<organism evidence="1">
    <name type="scientific">viral metagenome</name>
    <dbReference type="NCBI Taxonomy" id="1070528"/>
    <lineage>
        <taxon>unclassified sequences</taxon>
        <taxon>metagenomes</taxon>
        <taxon>organismal metagenomes</taxon>
    </lineage>
</organism>
<reference evidence="1" key="1">
    <citation type="submission" date="2017-04" db="EMBL/GenBank/DDBJ databases">
        <title>Unveiling RNA virosphere associated with marine microorganisms.</title>
        <authorList>
            <person name="Urayama S."/>
            <person name="Takaki Y."/>
            <person name="Nishi S."/>
            <person name="Yoshida Y."/>
            <person name="Deguchi S."/>
            <person name="Takai K."/>
            <person name="Nunoura T."/>
        </authorList>
    </citation>
    <scope>NUCLEOTIDE SEQUENCE</scope>
</reference>
<evidence type="ECO:0000313" key="1">
    <source>
        <dbReference type="EMBL" id="GBH22138.1"/>
    </source>
</evidence>
<accession>A0A2V0RHW1</accession>
<dbReference type="AlphaFoldDB" id="A0A2V0RHW1"/>
<comment type="caution">
    <text evidence="1">The sequence shown here is derived from an EMBL/GenBank/DDBJ whole genome shotgun (WGS) entry which is preliminary data.</text>
</comment>
<proteinExistence type="predicted"/>